<keyword evidence="1" id="KW-1133">Transmembrane helix</keyword>
<dbReference type="SMART" id="SM00014">
    <property type="entry name" value="acidPPc"/>
    <property type="match status" value="1"/>
</dbReference>
<keyword evidence="1" id="KW-0812">Transmembrane</keyword>
<name>A0ABV0K933_9CYAN</name>
<dbReference type="InterPro" id="IPR000326">
    <property type="entry name" value="PAP2/HPO"/>
</dbReference>
<keyword evidence="4" id="KW-1185">Reference proteome</keyword>
<dbReference type="PANTHER" id="PTHR14969">
    <property type="entry name" value="SPHINGOSINE-1-PHOSPHATE PHOSPHOHYDROLASE"/>
    <property type="match status" value="1"/>
</dbReference>
<dbReference type="Gene3D" id="1.20.144.10">
    <property type="entry name" value="Phosphatidic acid phosphatase type 2/haloperoxidase"/>
    <property type="match status" value="1"/>
</dbReference>
<dbReference type="EMBL" id="JAMPKX010000007">
    <property type="protein sequence ID" value="MEP0948437.1"/>
    <property type="molecule type" value="Genomic_DNA"/>
</dbReference>
<dbReference type="Pfam" id="PF01569">
    <property type="entry name" value="PAP2"/>
    <property type="match status" value="1"/>
</dbReference>
<proteinExistence type="predicted"/>
<sequence>MQQILKRLAQTWMQHIHPRLMSFIAAVGMLWLGTCLLILLGLANLAEEVLEREAFFFDESVLLWINQFATPTLDRVMLTFTRLGDPSTVVPLTCIGFSGLWWRRHRSVAIAFAINCVGGAVLSTGLKLLFSKDRPALWPQIITETTYSFPSGHALGSMVLYGFSAYLLARRFPRQKLIIYAGAVFLIGGIGLSRLYLGVHWPTDVLAGYGIGFLWISGCIALLRFKLSTPPWLN</sequence>
<dbReference type="RefSeq" id="WP_242021568.1">
    <property type="nucleotide sequence ID" value="NZ_JAMPKX010000007.1"/>
</dbReference>
<feature type="transmembrane region" description="Helical" evidence="1">
    <location>
        <begin position="150"/>
        <end position="168"/>
    </location>
</feature>
<feature type="transmembrane region" description="Helical" evidence="1">
    <location>
        <begin position="109"/>
        <end position="130"/>
    </location>
</feature>
<keyword evidence="1" id="KW-0472">Membrane</keyword>
<protein>
    <submittedName>
        <fullName evidence="3">Phosphatase PAP2 family protein</fullName>
    </submittedName>
</protein>
<feature type="domain" description="Phosphatidic acid phosphatase type 2/haloperoxidase" evidence="2">
    <location>
        <begin position="109"/>
        <end position="220"/>
    </location>
</feature>
<accession>A0ABV0K933</accession>
<feature type="transmembrane region" description="Helical" evidence="1">
    <location>
        <begin position="205"/>
        <end position="225"/>
    </location>
</feature>
<evidence type="ECO:0000259" key="2">
    <source>
        <dbReference type="SMART" id="SM00014"/>
    </source>
</evidence>
<feature type="transmembrane region" description="Helical" evidence="1">
    <location>
        <begin position="20"/>
        <end position="43"/>
    </location>
</feature>
<feature type="transmembrane region" description="Helical" evidence="1">
    <location>
        <begin position="83"/>
        <end position="102"/>
    </location>
</feature>
<evidence type="ECO:0000313" key="3">
    <source>
        <dbReference type="EMBL" id="MEP0948437.1"/>
    </source>
</evidence>
<organism evidence="3 4">
    <name type="scientific">Leptolyngbya subtilissima DQ-A4</name>
    <dbReference type="NCBI Taxonomy" id="2933933"/>
    <lineage>
        <taxon>Bacteria</taxon>
        <taxon>Bacillati</taxon>
        <taxon>Cyanobacteriota</taxon>
        <taxon>Cyanophyceae</taxon>
        <taxon>Leptolyngbyales</taxon>
        <taxon>Leptolyngbyaceae</taxon>
        <taxon>Leptolyngbya group</taxon>
        <taxon>Leptolyngbya</taxon>
    </lineage>
</organism>
<dbReference type="PANTHER" id="PTHR14969:SF13">
    <property type="entry name" value="AT30094P"/>
    <property type="match status" value="1"/>
</dbReference>
<evidence type="ECO:0000256" key="1">
    <source>
        <dbReference type="SAM" id="Phobius"/>
    </source>
</evidence>
<dbReference type="SUPFAM" id="SSF48317">
    <property type="entry name" value="Acid phosphatase/Vanadium-dependent haloperoxidase"/>
    <property type="match status" value="1"/>
</dbReference>
<dbReference type="CDD" id="cd03392">
    <property type="entry name" value="PAP2_like_2"/>
    <property type="match status" value="1"/>
</dbReference>
<feature type="transmembrane region" description="Helical" evidence="1">
    <location>
        <begin position="177"/>
        <end position="199"/>
    </location>
</feature>
<dbReference type="Proteomes" id="UP001482513">
    <property type="component" value="Unassembled WGS sequence"/>
</dbReference>
<dbReference type="InterPro" id="IPR036938">
    <property type="entry name" value="PAP2/HPO_sf"/>
</dbReference>
<evidence type="ECO:0000313" key="4">
    <source>
        <dbReference type="Proteomes" id="UP001482513"/>
    </source>
</evidence>
<reference evidence="3 4" key="1">
    <citation type="submission" date="2022-04" db="EMBL/GenBank/DDBJ databases">
        <title>Positive selection, recombination, and allopatry shape intraspecific diversity of widespread and dominant cyanobacteria.</title>
        <authorList>
            <person name="Wei J."/>
            <person name="Shu W."/>
            <person name="Hu C."/>
        </authorList>
    </citation>
    <scope>NUCLEOTIDE SEQUENCE [LARGE SCALE GENOMIC DNA]</scope>
    <source>
        <strain evidence="3 4">DQ-A4</strain>
    </source>
</reference>
<comment type="caution">
    <text evidence="3">The sequence shown here is derived from an EMBL/GenBank/DDBJ whole genome shotgun (WGS) entry which is preliminary data.</text>
</comment>
<gene>
    <name evidence="3" type="ORF">NC992_16245</name>
</gene>